<dbReference type="InterPro" id="IPR050561">
    <property type="entry name" value="PTP"/>
</dbReference>
<dbReference type="Pfam" id="PF22785">
    <property type="entry name" value="Tc-R-P"/>
    <property type="match status" value="1"/>
</dbReference>
<dbReference type="PANTHER" id="PTHR23339">
    <property type="entry name" value="TYROSINE SPECIFIC PROTEIN PHOSPHATASE AND DUAL SPECIFICITY PROTEIN PHOSPHATASE"/>
    <property type="match status" value="1"/>
</dbReference>
<dbReference type="AlphaFoldDB" id="A0A7S2WIB2"/>
<name>A0A7S2WIB2_9STRA</name>
<gene>
    <name evidence="3" type="ORF">RMAR1173_LOCUS11402</name>
</gene>
<feature type="region of interest" description="Disordered" evidence="1">
    <location>
        <begin position="1"/>
        <end position="22"/>
    </location>
</feature>
<organism evidence="3">
    <name type="scientific">Rhizochromulina marina</name>
    <dbReference type="NCBI Taxonomy" id="1034831"/>
    <lineage>
        <taxon>Eukaryota</taxon>
        <taxon>Sar</taxon>
        <taxon>Stramenopiles</taxon>
        <taxon>Ochrophyta</taxon>
        <taxon>Dictyochophyceae</taxon>
        <taxon>Rhizochromulinales</taxon>
        <taxon>Rhizochromulina</taxon>
    </lineage>
</organism>
<dbReference type="InterPro" id="IPR029021">
    <property type="entry name" value="Prot-tyrosine_phosphatase-like"/>
</dbReference>
<evidence type="ECO:0000256" key="1">
    <source>
        <dbReference type="SAM" id="MobiDB-lite"/>
    </source>
</evidence>
<sequence>MGSSHPVAGGAETDHLPRSPEQQCRFSDRRFNWLIPGEVMVGQFPGGYASAPPHEARGDRRGLASLGFECQHGDQDPGGTLEAMGRLLFEAKCSTFVSLQAETPAPGAGDGWRTSGDMVDYAPAAHWLIRQRAAPPDEYDPRQSPKEKGPLRPHDLVFLHFPITDMTAPSATLLTKIVDELERRVKDPRRKGAVFIHCWGGRGRAGTIAAALLGRLYPEMTADAVLAYVQAAFSSRGASGRSPETRDQIRAVRRFLDARGSRR</sequence>
<evidence type="ECO:0000313" key="3">
    <source>
        <dbReference type="EMBL" id="CAD9690339.1"/>
    </source>
</evidence>
<dbReference type="SUPFAM" id="SSF52799">
    <property type="entry name" value="(Phosphotyrosine protein) phosphatases II"/>
    <property type="match status" value="1"/>
</dbReference>
<proteinExistence type="predicted"/>
<dbReference type="PROSITE" id="PS50056">
    <property type="entry name" value="TYR_PHOSPHATASE_2"/>
    <property type="match status" value="1"/>
</dbReference>
<evidence type="ECO:0000259" key="2">
    <source>
        <dbReference type="PROSITE" id="PS50056"/>
    </source>
</evidence>
<dbReference type="EMBL" id="HBHJ01017233">
    <property type="protein sequence ID" value="CAD9690339.1"/>
    <property type="molecule type" value="Transcribed_RNA"/>
</dbReference>
<dbReference type="InterPro" id="IPR000387">
    <property type="entry name" value="Tyr_Pase_dom"/>
</dbReference>
<dbReference type="Gene3D" id="3.90.190.10">
    <property type="entry name" value="Protein tyrosine phosphatase superfamily"/>
    <property type="match status" value="1"/>
</dbReference>
<feature type="domain" description="Tyrosine specific protein phosphatases" evidence="2">
    <location>
        <begin position="175"/>
        <end position="250"/>
    </location>
</feature>
<accession>A0A7S2WIB2</accession>
<reference evidence="3" key="1">
    <citation type="submission" date="2021-01" db="EMBL/GenBank/DDBJ databases">
        <authorList>
            <person name="Corre E."/>
            <person name="Pelletier E."/>
            <person name="Niang G."/>
            <person name="Scheremetjew M."/>
            <person name="Finn R."/>
            <person name="Kale V."/>
            <person name="Holt S."/>
            <person name="Cochrane G."/>
            <person name="Meng A."/>
            <person name="Brown T."/>
            <person name="Cohen L."/>
        </authorList>
    </citation>
    <scope>NUCLEOTIDE SEQUENCE</scope>
    <source>
        <strain evidence="3">CCMP1243</strain>
    </source>
</reference>
<protein>
    <recommendedName>
        <fullName evidence="2">Tyrosine specific protein phosphatases domain-containing protein</fullName>
    </recommendedName>
</protein>